<dbReference type="PANTHER" id="PTHR30327">
    <property type="entry name" value="UNCHARACTERIZED PROTEIN YQGE"/>
    <property type="match status" value="1"/>
</dbReference>
<dbReference type="SUPFAM" id="SSF143456">
    <property type="entry name" value="VC0467-like"/>
    <property type="match status" value="1"/>
</dbReference>
<dbReference type="GO" id="GO:0005829">
    <property type="term" value="C:cytosol"/>
    <property type="evidence" value="ECO:0007669"/>
    <property type="project" value="TreeGrafter"/>
</dbReference>
<comment type="similarity">
    <text evidence="1 2">Belongs to the UPF0301 (AlgH) family.</text>
</comment>
<dbReference type="Pfam" id="PF02622">
    <property type="entry name" value="DUF179"/>
    <property type="match status" value="1"/>
</dbReference>
<comment type="caution">
    <text evidence="3">The sequence shown here is derived from an EMBL/GenBank/DDBJ whole genome shotgun (WGS) entry which is preliminary data.</text>
</comment>
<dbReference type="RefSeq" id="WP_115851044.1">
    <property type="nucleotide sequence ID" value="NZ_QTUC01000001.1"/>
</dbReference>
<protein>
    <recommendedName>
        <fullName evidence="2">UPF0301 protein DFJ64_3057</fullName>
    </recommendedName>
</protein>
<evidence type="ECO:0000256" key="2">
    <source>
        <dbReference type="HAMAP-Rule" id="MF_00758"/>
    </source>
</evidence>
<evidence type="ECO:0000256" key="1">
    <source>
        <dbReference type="ARBA" id="ARBA00009600"/>
    </source>
</evidence>
<evidence type="ECO:0000313" key="3">
    <source>
        <dbReference type="EMBL" id="REF37612.1"/>
    </source>
</evidence>
<dbReference type="HAMAP" id="MF_00758">
    <property type="entry name" value="UPF0301"/>
    <property type="match status" value="1"/>
</dbReference>
<dbReference type="AlphaFoldDB" id="A0A3D9V751"/>
<evidence type="ECO:0000313" key="4">
    <source>
        <dbReference type="Proteomes" id="UP000256485"/>
    </source>
</evidence>
<keyword evidence="4" id="KW-1185">Reference proteome</keyword>
<dbReference type="Proteomes" id="UP000256485">
    <property type="component" value="Unassembled WGS sequence"/>
</dbReference>
<proteinExistence type="inferred from homology"/>
<dbReference type="Gene3D" id="3.40.1740.10">
    <property type="entry name" value="VC0467-like"/>
    <property type="match status" value="1"/>
</dbReference>
<sequence length="186" mass="20107">MAVASLTGQLLVATPLLRDPNFTRTVVLLLDHDQDGALGVVINRPTGVPVMSVLGGWNSMVSQPEVLFQGGPVATDAALALAEVADPEIEPLGWRRLYGRLGLVDLDAPPQLLEGGLGRLRVFAGYAGWGPGQLEMEIKEGGWYVLEAEPDDPFTLDPAGLWRRVLRRQRSELALVATFPDDPTMN</sequence>
<gene>
    <name evidence="3" type="ORF">DFJ64_3057</name>
</gene>
<dbReference type="NCBIfam" id="NF001270">
    <property type="entry name" value="PRK00228.2-2"/>
    <property type="match status" value="1"/>
</dbReference>
<dbReference type="InterPro" id="IPR003774">
    <property type="entry name" value="AlgH-like"/>
</dbReference>
<reference evidence="3 4" key="1">
    <citation type="submission" date="2018-08" db="EMBL/GenBank/DDBJ databases">
        <title>Sequencing the genomes of 1000 actinobacteria strains.</title>
        <authorList>
            <person name="Klenk H.-P."/>
        </authorList>
    </citation>
    <scope>NUCLEOTIDE SEQUENCE [LARGE SCALE GENOMIC DNA]</scope>
    <source>
        <strain evidence="3 4">DSM 22891</strain>
    </source>
</reference>
<dbReference type="PANTHER" id="PTHR30327:SF1">
    <property type="entry name" value="UPF0301 PROTEIN YQGE"/>
    <property type="match status" value="1"/>
</dbReference>
<name>A0A3D9V751_THECX</name>
<organism evidence="3 4">
    <name type="scientific">Thermasporomyces composti</name>
    <dbReference type="NCBI Taxonomy" id="696763"/>
    <lineage>
        <taxon>Bacteria</taxon>
        <taxon>Bacillati</taxon>
        <taxon>Actinomycetota</taxon>
        <taxon>Actinomycetes</taxon>
        <taxon>Propionibacteriales</taxon>
        <taxon>Nocardioidaceae</taxon>
        <taxon>Thermasporomyces</taxon>
    </lineage>
</organism>
<accession>A0A3D9V751</accession>
<dbReference type="EMBL" id="QTUC01000001">
    <property type="protein sequence ID" value="REF37612.1"/>
    <property type="molecule type" value="Genomic_DNA"/>
</dbReference>
<dbReference type="OrthoDB" id="9807486at2"/>